<accession>A0A495JKJ0</accession>
<feature type="transmembrane region" description="Helical" evidence="7">
    <location>
        <begin position="77"/>
        <end position="96"/>
    </location>
</feature>
<dbReference type="AlphaFoldDB" id="A0A495JKJ0"/>
<keyword evidence="9" id="KW-1185">Reference proteome</keyword>
<evidence type="ECO:0000256" key="3">
    <source>
        <dbReference type="ARBA" id="ARBA00022475"/>
    </source>
</evidence>
<feature type="transmembrane region" description="Helical" evidence="7">
    <location>
        <begin position="102"/>
        <end position="121"/>
    </location>
</feature>
<dbReference type="Pfam" id="PF03601">
    <property type="entry name" value="Cons_hypoth698"/>
    <property type="match status" value="1"/>
</dbReference>
<feature type="transmembrane region" description="Helical" evidence="7">
    <location>
        <begin position="223"/>
        <end position="244"/>
    </location>
</feature>
<evidence type="ECO:0000256" key="4">
    <source>
        <dbReference type="ARBA" id="ARBA00022692"/>
    </source>
</evidence>
<feature type="transmembrane region" description="Helical" evidence="7">
    <location>
        <begin position="133"/>
        <end position="152"/>
    </location>
</feature>
<dbReference type="Proteomes" id="UP000277671">
    <property type="component" value="Unassembled WGS sequence"/>
</dbReference>
<proteinExistence type="inferred from homology"/>
<dbReference type="EMBL" id="RBKT01000001">
    <property type="protein sequence ID" value="RKR89560.1"/>
    <property type="molecule type" value="Genomic_DNA"/>
</dbReference>
<keyword evidence="3" id="KW-1003">Cell membrane</keyword>
<dbReference type="PANTHER" id="PTHR30106">
    <property type="entry name" value="INNER MEMBRANE PROTEIN YEIH-RELATED"/>
    <property type="match status" value="1"/>
</dbReference>
<feature type="transmembrane region" description="Helical" evidence="7">
    <location>
        <begin position="21"/>
        <end position="41"/>
    </location>
</feature>
<dbReference type="GO" id="GO:0005886">
    <property type="term" value="C:plasma membrane"/>
    <property type="evidence" value="ECO:0007669"/>
    <property type="project" value="UniProtKB-SubCell"/>
</dbReference>
<evidence type="ECO:0000313" key="9">
    <source>
        <dbReference type="Proteomes" id="UP000277671"/>
    </source>
</evidence>
<protein>
    <submittedName>
        <fullName evidence="8">Putative integral membrane protein (TIGR00698 family)</fullName>
    </submittedName>
</protein>
<evidence type="ECO:0000256" key="7">
    <source>
        <dbReference type="SAM" id="Phobius"/>
    </source>
</evidence>
<comment type="subcellular location">
    <subcellularLocation>
        <location evidence="1">Cell membrane</location>
        <topology evidence="1">Multi-pass membrane protein</topology>
    </subcellularLocation>
</comment>
<feature type="transmembrane region" description="Helical" evidence="7">
    <location>
        <begin position="264"/>
        <end position="282"/>
    </location>
</feature>
<dbReference type="InterPro" id="IPR018383">
    <property type="entry name" value="UPF0324_pro"/>
</dbReference>
<evidence type="ECO:0000256" key="1">
    <source>
        <dbReference type="ARBA" id="ARBA00004651"/>
    </source>
</evidence>
<feature type="transmembrane region" description="Helical" evidence="7">
    <location>
        <begin position="164"/>
        <end position="189"/>
    </location>
</feature>
<evidence type="ECO:0000313" key="8">
    <source>
        <dbReference type="EMBL" id="RKR89560.1"/>
    </source>
</evidence>
<evidence type="ECO:0000256" key="5">
    <source>
        <dbReference type="ARBA" id="ARBA00022989"/>
    </source>
</evidence>
<feature type="transmembrane region" description="Helical" evidence="7">
    <location>
        <begin position="288"/>
        <end position="311"/>
    </location>
</feature>
<feature type="transmembrane region" description="Helical" evidence="7">
    <location>
        <begin position="323"/>
        <end position="347"/>
    </location>
</feature>
<gene>
    <name evidence="8" type="ORF">BDK92_3915</name>
</gene>
<name>A0A495JKJ0_9ACTN</name>
<feature type="transmembrane region" description="Helical" evidence="7">
    <location>
        <begin position="47"/>
        <end position="65"/>
    </location>
</feature>
<keyword evidence="4 7" id="KW-0812">Transmembrane</keyword>
<evidence type="ECO:0000256" key="6">
    <source>
        <dbReference type="ARBA" id="ARBA00023136"/>
    </source>
</evidence>
<feature type="transmembrane region" description="Helical" evidence="7">
    <location>
        <begin position="196"/>
        <end position="217"/>
    </location>
</feature>
<keyword evidence="6 7" id="KW-0472">Membrane</keyword>
<evidence type="ECO:0000256" key="2">
    <source>
        <dbReference type="ARBA" id="ARBA00007977"/>
    </source>
</evidence>
<comment type="similarity">
    <text evidence="2">Belongs to the UPF0324 family.</text>
</comment>
<organism evidence="8 9">
    <name type="scientific">Micromonospora pisi</name>
    <dbReference type="NCBI Taxonomy" id="589240"/>
    <lineage>
        <taxon>Bacteria</taxon>
        <taxon>Bacillati</taxon>
        <taxon>Actinomycetota</taxon>
        <taxon>Actinomycetes</taxon>
        <taxon>Micromonosporales</taxon>
        <taxon>Micromonosporaceae</taxon>
        <taxon>Micromonospora</taxon>
    </lineage>
</organism>
<reference evidence="8 9" key="1">
    <citation type="submission" date="2018-10" db="EMBL/GenBank/DDBJ databases">
        <title>Sequencing the genomes of 1000 actinobacteria strains.</title>
        <authorList>
            <person name="Klenk H.-P."/>
        </authorList>
    </citation>
    <scope>NUCLEOTIDE SEQUENCE [LARGE SCALE GENOMIC DNA]</scope>
    <source>
        <strain evidence="8 9">DSM 45175</strain>
    </source>
</reference>
<comment type="caution">
    <text evidence="8">The sequence shown here is derived from an EMBL/GenBank/DDBJ whole genome shotgun (WGS) entry which is preliminary data.</text>
</comment>
<keyword evidence="5 7" id="KW-1133">Transmembrane helix</keyword>
<dbReference type="PANTHER" id="PTHR30106:SF2">
    <property type="entry name" value="UPF0324 INNER MEMBRANE PROTEIN YEIH"/>
    <property type="match status" value="1"/>
</dbReference>
<sequence length="349" mass="34734">MAVAAQARVIERAPVPTRPGSTATLPGLAVAAAVALIGYGVNQLASPVSPMIVAILLGVGVRSLGGYREWMRPGLTFAAKGLLRAGIVLLGLQLVAADILDLGIGPIAVVVVSVAAAWLVTRWVGRRLGLRPATALLVATGVSICGASAVIGMNEVADGEEEDVVTAIGVVTVLGTLCMLLIPGLGLLFGLDHTLIGLWAGASIHEVGQVVAVGGAIGAAALATAVVVKLCRVALLAPLVALVAAGRRRASDPAADGHRSRPPVLPWFVVGFLAAMALRSTGVMPHGLVTTVSTIAGLLLAAAMFAVGTSVDLRTVTRSSGRALATGAAGTLVLATASLGGLLLVGAGS</sequence>